<gene>
    <name evidence="9" type="ORF">DAY19_14220</name>
</gene>
<evidence type="ECO:0000313" key="10">
    <source>
        <dbReference type="Proteomes" id="UP000443582"/>
    </source>
</evidence>
<evidence type="ECO:0000256" key="5">
    <source>
        <dbReference type="ARBA" id="ARBA00038058"/>
    </source>
</evidence>
<dbReference type="SMART" id="SM00491">
    <property type="entry name" value="HELICc2"/>
    <property type="match status" value="1"/>
</dbReference>
<dbReference type="InterPro" id="IPR006555">
    <property type="entry name" value="ATP-dep_Helicase_C"/>
</dbReference>
<organism evidence="9 10">
    <name type="scientific">Halobacteriovorax vibrionivorans</name>
    <dbReference type="NCBI Taxonomy" id="2152716"/>
    <lineage>
        <taxon>Bacteria</taxon>
        <taxon>Pseudomonadati</taxon>
        <taxon>Bdellovibrionota</taxon>
        <taxon>Bacteriovoracia</taxon>
        <taxon>Bacteriovoracales</taxon>
        <taxon>Halobacteriovoraceae</taxon>
        <taxon>Halobacteriovorax</taxon>
    </lineage>
</organism>
<name>A0ABY0IDU1_9BACT</name>
<reference evidence="10" key="1">
    <citation type="journal article" date="2019" name="Int. J. Syst. Evol. Microbiol.">
        <title>Halobacteriovorax valvorus sp. nov., a novel prokaryotic predator isolated from coastal seawater of China.</title>
        <authorList>
            <person name="Chen M.-X."/>
        </authorList>
    </citation>
    <scope>NUCLEOTIDE SEQUENCE [LARGE SCALE GENOMIC DNA]</scope>
    <source>
        <strain evidence="10">BL9</strain>
    </source>
</reference>
<dbReference type="InterPro" id="IPR036397">
    <property type="entry name" value="RNaseH_sf"/>
</dbReference>
<dbReference type="CDD" id="cd06127">
    <property type="entry name" value="DEDDh"/>
    <property type="match status" value="1"/>
</dbReference>
<dbReference type="Gene3D" id="3.40.50.300">
    <property type="entry name" value="P-loop containing nucleotide triphosphate hydrolases"/>
    <property type="match status" value="2"/>
</dbReference>
<evidence type="ECO:0000256" key="7">
    <source>
        <dbReference type="ARBA" id="ARBA00048954"/>
    </source>
</evidence>
<dbReference type="SUPFAM" id="SSF53098">
    <property type="entry name" value="Ribonuclease H-like"/>
    <property type="match status" value="1"/>
</dbReference>
<evidence type="ECO:0000259" key="8">
    <source>
        <dbReference type="PROSITE" id="PS51193"/>
    </source>
</evidence>
<comment type="cofactor">
    <cofactor evidence="1">
        <name>[4Fe-4S] cluster</name>
        <dbReference type="ChEBI" id="CHEBI:49883"/>
    </cofactor>
</comment>
<dbReference type="InterPro" id="IPR014001">
    <property type="entry name" value="Helicase_ATP-bd"/>
</dbReference>
<proteinExistence type="inferred from homology"/>
<feature type="domain" description="Helicase ATP-binding" evidence="8">
    <location>
        <begin position="262"/>
        <end position="548"/>
    </location>
</feature>
<dbReference type="Pfam" id="PF00929">
    <property type="entry name" value="RNase_T"/>
    <property type="match status" value="1"/>
</dbReference>
<evidence type="ECO:0000313" key="9">
    <source>
        <dbReference type="EMBL" id="RZF21131.1"/>
    </source>
</evidence>
<evidence type="ECO:0000256" key="4">
    <source>
        <dbReference type="ARBA" id="ARBA00022840"/>
    </source>
</evidence>
<dbReference type="InterPro" id="IPR027417">
    <property type="entry name" value="P-loop_NTPase"/>
</dbReference>
<sequence>MSEDNNTLGKWALLDIETSGADASVDEIIDVGFLQFEGTKLIHKYESLCRPEFEISKFIQKLTGIDNKMLKKAPMLDDVIGEVLELDGHDILAHNADFEAGFLDHHFETLDFREGHRWQDSLYFLSLLFPHMSSLKLENFIVGMGLADKELHRGLQDSIDLLKVVIVATLMTKKNAGKYNFMMSLMHKYSLDKYWFFKFLSLYEEDVLEIANQIDFDPIPHIETALEWAYPKTLEDKQEYHQNFDMTFNGANVKEIFSNEEKVSKLFNGYRYRKSQEDLALKVGQSFKNHIHSMVQAPTGTGKTLGYLVPSALFALSEQKQVLVATGTKTLQAQAMNKDVPALHKLLGVSPKDLKIRQLVGSSNHFCELLFTQRQNETDLFTDTKDFKEKFSDIYFESLFFHNSNSALEHMISRNDLPFVLKMKLEDFSQAEKDLAVDYRACSNKQCPYYANCTYIRGLRDAKEADIIVGNHALMFSWTKSFPRPPYVVVDEAHKIEGEATKAFSAEVGQSDLESLQKQLQNLQGLGSLFYLIGNLIEGNQEEEISALRMLSIDSATMLRDHLFELPDKFEMIFKKMPRYTDKFWNELPMIMPTEKEGLRLSVFHHLESIYHLLKSIYEKVYPYTVRWQASDMQGPPEITAWTRFESFVGTLEDIMNALALLLKIETSTQPYSLSMKYHEQQGFLLTAGPINTGKILHDQLLQTSSSVVYTSATLGNEHGDQGSRGMEWSTGYLYSEPERRFRSGLFLPSVYDYKNKTRVFLCDDTPSLYDKDFVKTVCDRLVPFIEDIGGRTLLLFSARARFEKAVEYMLDKFEGKLPVFVQGMGANVVEEFKDSGNGILIGMESFGEGIDVPGDALRFVFIDKIPDLSMDQVIRLRRDYYDTNIGNEFEDYYLAHRTRNLHQKLGRLLRTENDAGAVVVIDSRIKKWKNSTMAKLTKQMEPYQINRTNFKQALEASKEFVQTLE</sequence>
<accession>A0ABY0IDU1</accession>
<keyword evidence="2" id="KW-0547">Nucleotide-binding</keyword>
<dbReference type="Gene3D" id="3.30.420.10">
    <property type="entry name" value="Ribonuclease H-like superfamily/Ribonuclease H"/>
    <property type="match status" value="1"/>
</dbReference>
<dbReference type="SMART" id="SM00479">
    <property type="entry name" value="EXOIII"/>
    <property type="match status" value="1"/>
</dbReference>
<dbReference type="InterPro" id="IPR013520">
    <property type="entry name" value="Ribonucl_H"/>
</dbReference>
<dbReference type="Pfam" id="PF00270">
    <property type="entry name" value="DEAD"/>
    <property type="match status" value="1"/>
</dbReference>
<dbReference type="InterPro" id="IPR011545">
    <property type="entry name" value="DEAD/DEAH_box_helicase_dom"/>
</dbReference>
<protein>
    <recommendedName>
        <fullName evidence="6">DNA 5'-3' helicase</fullName>
        <ecNumber evidence="6">5.6.2.3</ecNumber>
    </recommendedName>
</protein>
<evidence type="ECO:0000256" key="1">
    <source>
        <dbReference type="ARBA" id="ARBA00001966"/>
    </source>
</evidence>
<dbReference type="InterPro" id="IPR014013">
    <property type="entry name" value="Helic_SF1/SF2_ATP-bd_DinG/Rad3"/>
</dbReference>
<dbReference type="Proteomes" id="UP000443582">
    <property type="component" value="Unassembled WGS sequence"/>
</dbReference>
<dbReference type="InterPro" id="IPR045028">
    <property type="entry name" value="DinG/Rad3-like"/>
</dbReference>
<keyword evidence="10" id="KW-1185">Reference proteome</keyword>
<dbReference type="PANTHER" id="PTHR11472:SF34">
    <property type="entry name" value="REGULATOR OF TELOMERE ELONGATION HELICASE 1"/>
    <property type="match status" value="1"/>
</dbReference>
<dbReference type="SMART" id="SM00487">
    <property type="entry name" value="DEXDc"/>
    <property type="match status" value="1"/>
</dbReference>
<comment type="similarity">
    <text evidence="5">Belongs to the helicase family. DinG subfamily.</text>
</comment>
<comment type="caution">
    <text evidence="9">The sequence shown here is derived from an EMBL/GenBank/DDBJ whole genome shotgun (WGS) entry which is preliminary data.</text>
</comment>
<evidence type="ECO:0000256" key="2">
    <source>
        <dbReference type="ARBA" id="ARBA00022741"/>
    </source>
</evidence>
<dbReference type="PANTHER" id="PTHR11472">
    <property type="entry name" value="DNA REPAIR DEAD HELICASE RAD3/XP-D SUBFAMILY MEMBER"/>
    <property type="match status" value="1"/>
</dbReference>
<dbReference type="SUPFAM" id="SSF52540">
    <property type="entry name" value="P-loop containing nucleoside triphosphate hydrolases"/>
    <property type="match status" value="2"/>
</dbReference>
<dbReference type="EC" id="5.6.2.3" evidence="6"/>
<evidence type="ECO:0000256" key="3">
    <source>
        <dbReference type="ARBA" id="ARBA00022801"/>
    </source>
</evidence>
<evidence type="ECO:0000256" key="6">
    <source>
        <dbReference type="ARBA" id="ARBA00044969"/>
    </source>
</evidence>
<dbReference type="InterPro" id="IPR012337">
    <property type="entry name" value="RNaseH-like_sf"/>
</dbReference>
<comment type="catalytic activity">
    <reaction evidence="7">
        <text>ATP + H2O = ADP + phosphate + H(+)</text>
        <dbReference type="Rhea" id="RHEA:13065"/>
        <dbReference type="ChEBI" id="CHEBI:15377"/>
        <dbReference type="ChEBI" id="CHEBI:15378"/>
        <dbReference type="ChEBI" id="CHEBI:30616"/>
        <dbReference type="ChEBI" id="CHEBI:43474"/>
        <dbReference type="ChEBI" id="CHEBI:456216"/>
        <dbReference type="EC" id="5.6.2.3"/>
    </reaction>
</comment>
<keyword evidence="3" id="KW-0378">Hydrolase</keyword>
<keyword evidence="4" id="KW-0067">ATP-binding</keyword>
<dbReference type="Pfam" id="PF13307">
    <property type="entry name" value="Helicase_C_2"/>
    <property type="match status" value="1"/>
</dbReference>
<dbReference type="RefSeq" id="WP_115363638.1">
    <property type="nucleotide sequence ID" value="NZ_QDKL01000003.1"/>
</dbReference>
<dbReference type="PROSITE" id="PS51193">
    <property type="entry name" value="HELICASE_ATP_BIND_2"/>
    <property type="match status" value="1"/>
</dbReference>
<dbReference type="EMBL" id="QDKL01000003">
    <property type="protein sequence ID" value="RZF21131.1"/>
    <property type="molecule type" value="Genomic_DNA"/>
</dbReference>